<feature type="compositionally biased region" description="Pro residues" evidence="3">
    <location>
        <begin position="200"/>
        <end position="211"/>
    </location>
</feature>
<dbReference type="Pfam" id="PF13439">
    <property type="entry name" value="Glyco_transf_4"/>
    <property type="match status" value="1"/>
</dbReference>
<dbReference type="OrthoDB" id="5240531at2"/>
<dbReference type="Proteomes" id="UP000320461">
    <property type="component" value="Unassembled WGS sequence"/>
</dbReference>
<feature type="domain" description="Glycosyl transferase family 1" evidence="4">
    <location>
        <begin position="208"/>
        <end position="369"/>
    </location>
</feature>
<accession>A0A4Y3KI55</accession>
<sequence length="399" mass="42704">MPSPHRERLVVGLVIDDNLDRPDGVQQYVLTLGAELTRRGHEVHYIASTTVRTDLPNLHVIGRNVGVTFNGNRLNTPLPASRAQVRDLLARVPFDVLHVQMPYSPVLAGALVSAAPARTAVVGTFHIYPHSWWVTAGTRVLGLVERRRLRRFGTVFATSEAASAFARATFGVPTTVLGNPVDVARFRPSPDEPSPDEPSPDGPSPDGPSPDRPVRIVFLGRLVPRKGPRELLAAAVAMTRAGTQRPWTLTLAGRGPLHDELAATVAREGLTNVDLPGFVAEEDKAALLADADVVALPSTGGESFGISVVEALAAARGVVLAGDNPGYRTTMAGLERQLLDPADTATFARTLGRWVDDPQGRAEIAQRQRSAAARFDTPRIADEVERGYRAALAAARAAL</sequence>
<evidence type="ECO:0000259" key="4">
    <source>
        <dbReference type="Pfam" id="PF00534"/>
    </source>
</evidence>
<keyword evidence="2 6" id="KW-0808">Transferase</keyword>
<keyword evidence="7" id="KW-1185">Reference proteome</keyword>
<dbReference type="PANTHER" id="PTHR45947">
    <property type="entry name" value="SULFOQUINOVOSYL TRANSFERASE SQD2"/>
    <property type="match status" value="1"/>
</dbReference>
<comment type="caution">
    <text evidence="6">The sequence shown here is derived from an EMBL/GenBank/DDBJ whole genome shotgun (WGS) entry which is preliminary data.</text>
</comment>
<evidence type="ECO:0000256" key="2">
    <source>
        <dbReference type="ARBA" id="ARBA00022679"/>
    </source>
</evidence>
<organism evidence="6 7">
    <name type="scientific">Cellulomonas gelida</name>
    <dbReference type="NCBI Taxonomy" id="1712"/>
    <lineage>
        <taxon>Bacteria</taxon>
        <taxon>Bacillati</taxon>
        <taxon>Actinomycetota</taxon>
        <taxon>Actinomycetes</taxon>
        <taxon>Micrococcales</taxon>
        <taxon>Cellulomonadaceae</taxon>
        <taxon>Cellulomonas</taxon>
    </lineage>
</organism>
<protein>
    <submittedName>
        <fullName evidence="6">GDP-mannose-dependent alpha-(1-2)-phosphatidylinositol mannosyltransferase</fullName>
    </submittedName>
</protein>
<dbReference type="GO" id="GO:1901137">
    <property type="term" value="P:carbohydrate derivative biosynthetic process"/>
    <property type="evidence" value="ECO:0007669"/>
    <property type="project" value="UniProtKB-ARBA"/>
</dbReference>
<evidence type="ECO:0000256" key="1">
    <source>
        <dbReference type="ARBA" id="ARBA00022676"/>
    </source>
</evidence>
<evidence type="ECO:0000256" key="3">
    <source>
        <dbReference type="SAM" id="MobiDB-lite"/>
    </source>
</evidence>
<dbReference type="Pfam" id="PF00534">
    <property type="entry name" value="Glycos_transf_1"/>
    <property type="match status" value="1"/>
</dbReference>
<dbReference type="InterPro" id="IPR028098">
    <property type="entry name" value="Glyco_trans_4-like_N"/>
</dbReference>
<keyword evidence="1 6" id="KW-0328">Glycosyltransferase</keyword>
<dbReference type="Gene3D" id="3.40.50.2000">
    <property type="entry name" value="Glycogen Phosphorylase B"/>
    <property type="match status" value="2"/>
</dbReference>
<dbReference type="SUPFAM" id="SSF53756">
    <property type="entry name" value="UDP-Glycosyltransferase/glycogen phosphorylase"/>
    <property type="match status" value="1"/>
</dbReference>
<evidence type="ECO:0000259" key="5">
    <source>
        <dbReference type="Pfam" id="PF13439"/>
    </source>
</evidence>
<evidence type="ECO:0000313" key="6">
    <source>
        <dbReference type="EMBL" id="GEA83326.1"/>
    </source>
</evidence>
<dbReference type="EMBL" id="BJLQ01000004">
    <property type="protein sequence ID" value="GEA83326.1"/>
    <property type="molecule type" value="Genomic_DNA"/>
</dbReference>
<gene>
    <name evidence="6" type="ORF">CGE01nite_05770</name>
</gene>
<reference evidence="6 7" key="1">
    <citation type="submission" date="2019-06" db="EMBL/GenBank/DDBJ databases">
        <title>Whole genome shotgun sequence of Cellulomonas gelida NBRC 3748.</title>
        <authorList>
            <person name="Hosoyama A."/>
            <person name="Uohara A."/>
            <person name="Ohji S."/>
            <person name="Ichikawa N."/>
        </authorList>
    </citation>
    <scope>NUCLEOTIDE SEQUENCE [LARGE SCALE GENOMIC DNA]</scope>
    <source>
        <strain evidence="6 7">NBRC 3748</strain>
    </source>
</reference>
<dbReference type="InterPro" id="IPR050194">
    <property type="entry name" value="Glycosyltransferase_grp1"/>
</dbReference>
<dbReference type="InterPro" id="IPR001296">
    <property type="entry name" value="Glyco_trans_1"/>
</dbReference>
<proteinExistence type="predicted"/>
<dbReference type="PANTHER" id="PTHR45947:SF13">
    <property type="entry name" value="TRANSFERASE"/>
    <property type="match status" value="1"/>
</dbReference>
<evidence type="ECO:0000313" key="7">
    <source>
        <dbReference type="Proteomes" id="UP000320461"/>
    </source>
</evidence>
<dbReference type="RefSeq" id="WP_141368868.1">
    <property type="nucleotide sequence ID" value="NZ_BJLQ01000004.1"/>
</dbReference>
<dbReference type="CDD" id="cd03801">
    <property type="entry name" value="GT4_PimA-like"/>
    <property type="match status" value="1"/>
</dbReference>
<feature type="domain" description="Glycosyltransferase subfamily 4-like N-terminal" evidence="5">
    <location>
        <begin position="23"/>
        <end position="185"/>
    </location>
</feature>
<dbReference type="AlphaFoldDB" id="A0A4Y3KI55"/>
<dbReference type="GO" id="GO:0016757">
    <property type="term" value="F:glycosyltransferase activity"/>
    <property type="evidence" value="ECO:0007669"/>
    <property type="project" value="UniProtKB-KW"/>
</dbReference>
<feature type="region of interest" description="Disordered" evidence="3">
    <location>
        <begin position="181"/>
        <end position="211"/>
    </location>
</feature>
<name>A0A4Y3KI55_9CELL</name>